<dbReference type="RefSeq" id="WP_062369800.1">
    <property type="nucleotide sequence ID" value="NZ_LNCD01000058.1"/>
</dbReference>
<name>A0A109JTN0_9HYPH</name>
<evidence type="ECO:0000256" key="1">
    <source>
        <dbReference type="SAM" id="SignalP"/>
    </source>
</evidence>
<dbReference type="AlphaFoldDB" id="A0A109JTN0"/>
<dbReference type="InterPro" id="IPR038696">
    <property type="entry name" value="IalB_sf"/>
</dbReference>
<proteinExistence type="predicted"/>
<reference evidence="2 3" key="1">
    <citation type="submission" date="2015-11" db="EMBL/GenBank/DDBJ databases">
        <title>Draft Genome Sequence of the Strain BR 10423 (Rhizobium sp.) isolated from nodules of Mimosa pudica.</title>
        <authorList>
            <person name="Barauna A.C."/>
            <person name="Zilli J.E."/>
            <person name="Simoes-Araujo J.L."/>
            <person name="Reis V.M."/>
            <person name="James E.K."/>
            <person name="Reis F.B.Jr."/>
            <person name="Rouws L.F."/>
            <person name="Passos S.R."/>
            <person name="Gois S.R."/>
        </authorList>
    </citation>
    <scope>NUCLEOTIDE SEQUENCE [LARGE SCALE GENOMIC DNA]</scope>
    <source>
        <strain evidence="2 3">BR10423</strain>
    </source>
</reference>
<comment type="caution">
    <text evidence="2">The sequence shown here is derived from an EMBL/GenBank/DDBJ whole genome shotgun (WGS) entry which is preliminary data.</text>
</comment>
<protein>
    <submittedName>
        <fullName evidence="2">Uncharacterized protein</fullName>
    </submittedName>
</protein>
<evidence type="ECO:0000313" key="2">
    <source>
        <dbReference type="EMBL" id="KWV54879.1"/>
    </source>
</evidence>
<feature type="chain" id="PRO_5007137179" evidence="1">
    <location>
        <begin position="21"/>
        <end position="165"/>
    </location>
</feature>
<feature type="signal peptide" evidence="1">
    <location>
        <begin position="1"/>
        <end position="20"/>
    </location>
</feature>
<dbReference type="Gene3D" id="2.60.40.1880">
    <property type="entry name" value="Invasion associated locus B (IalB) protein"/>
    <property type="match status" value="1"/>
</dbReference>
<keyword evidence="3" id="KW-1185">Reference proteome</keyword>
<sequence>MIKHAWLVALIVLGGGAASADALPRMISSSGNWGVYAYQRGGKTVCYALSVPKDSQPSNVDHGKNYFLIAPVEGVDRKEPEVIAGYPLRPGSMIEVSVGPSAFRMFTKDNTGWVNDTSRAPELMKALRAGHTMVLRAVSARGTRTTYTYSLEGISAALDRASHCN</sequence>
<accession>A0A109JTN0</accession>
<dbReference type="EMBL" id="LNCD01000058">
    <property type="protein sequence ID" value="KWV54879.1"/>
    <property type="molecule type" value="Genomic_DNA"/>
</dbReference>
<gene>
    <name evidence="2" type="ORF">AS026_38240</name>
</gene>
<dbReference type="Pfam" id="PF06776">
    <property type="entry name" value="IalB"/>
    <property type="match status" value="1"/>
</dbReference>
<dbReference type="Proteomes" id="UP000068164">
    <property type="component" value="Unassembled WGS sequence"/>
</dbReference>
<dbReference type="InterPro" id="IPR010642">
    <property type="entry name" value="Invasion_prot_B"/>
</dbReference>
<organism evidence="2 3">
    <name type="scientific">Rhizobium altiplani</name>
    <dbReference type="NCBI Taxonomy" id="1864509"/>
    <lineage>
        <taxon>Bacteria</taxon>
        <taxon>Pseudomonadati</taxon>
        <taxon>Pseudomonadota</taxon>
        <taxon>Alphaproteobacteria</taxon>
        <taxon>Hyphomicrobiales</taxon>
        <taxon>Rhizobiaceae</taxon>
        <taxon>Rhizobium/Agrobacterium group</taxon>
        <taxon>Rhizobium</taxon>
    </lineage>
</organism>
<evidence type="ECO:0000313" key="3">
    <source>
        <dbReference type="Proteomes" id="UP000068164"/>
    </source>
</evidence>
<dbReference type="OrthoDB" id="9806572at2"/>
<keyword evidence="1" id="KW-0732">Signal</keyword>